<organism evidence="2 3">
    <name type="scientific">Diplodia seriata</name>
    <dbReference type="NCBI Taxonomy" id="420778"/>
    <lineage>
        <taxon>Eukaryota</taxon>
        <taxon>Fungi</taxon>
        <taxon>Dikarya</taxon>
        <taxon>Ascomycota</taxon>
        <taxon>Pezizomycotina</taxon>
        <taxon>Dothideomycetes</taxon>
        <taxon>Dothideomycetes incertae sedis</taxon>
        <taxon>Botryosphaeriales</taxon>
        <taxon>Botryosphaeriaceae</taxon>
        <taxon>Diplodia</taxon>
    </lineage>
</organism>
<dbReference type="PANTHER" id="PTHR37577:SF1">
    <property type="entry name" value="INTEGRAL MEMBRANE PROTEIN"/>
    <property type="match status" value="1"/>
</dbReference>
<protein>
    <submittedName>
        <fullName evidence="2">Uncharacterized protein</fullName>
    </submittedName>
</protein>
<reference evidence="2 3" key="2">
    <citation type="submission" date="2015-05" db="EMBL/GenBank/DDBJ databases">
        <title>Distinctive expansion of gene families associated with plant cell wall degradation and secondary metabolism in the genomes of grapevine trunk pathogens.</title>
        <authorList>
            <person name="Lawrence D.P."/>
            <person name="Travadon R."/>
            <person name="Rolshausen P.E."/>
            <person name="Baumgartner K."/>
        </authorList>
    </citation>
    <scope>NUCLEOTIDE SEQUENCE [LARGE SCALE GENOMIC DNA]</scope>
    <source>
        <strain evidence="2">DS831</strain>
    </source>
</reference>
<feature type="transmembrane region" description="Helical" evidence="1">
    <location>
        <begin position="247"/>
        <end position="267"/>
    </location>
</feature>
<dbReference type="InterPro" id="IPR053018">
    <property type="entry name" value="Elsinochrome_Biosynth-Asso"/>
</dbReference>
<proteinExistence type="predicted"/>
<feature type="transmembrane region" description="Helical" evidence="1">
    <location>
        <begin position="36"/>
        <end position="57"/>
    </location>
</feature>
<keyword evidence="1" id="KW-0472">Membrane</keyword>
<feature type="transmembrane region" description="Helical" evidence="1">
    <location>
        <begin position="326"/>
        <end position="354"/>
    </location>
</feature>
<keyword evidence="1" id="KW-1133">Transmembrane helix</keyword>
<reference evidence="2 3" key="1">
    <citation type="submission" date="2015-03" db="EMBL/GenBank/DDBJ databases">
        <authorList>
            <person name="Morales-Cruz A."/>
            <person name="Amrine K.C."/>
            <person name="Cantu D."/>
        </authorList>
    </citation>
    <scope>NUCLEOTIDE SEQUENCE [LARGE SCALE GENOMIC DNA]</scope>
    <source>
        <strain evidence="2">DS831</strain>
    </source>
</reference>
<gene>
    <name evidence="2" type="ORF">UCDDS831_g09135</name>
</gene>
<feature type="transmembrane region" description="Helical" evidence="1">
    <location>
        <begin position="185"/>
        <end position="208"/>
    </location>
</feature>
<sequence length="427" mass="48372">MQLRDYFVIFTSLDFYGANEKNCDEAFDGDVAGRGVVASLVVTAIATTLLAICAPFLDGIAGYGLKGGLEGCEGVFSRGMNEWLFSNFSQKGRERSDFYRKVLTRVMITLGDQQVLTGIAIIISGYSRAMQNHSPMVEDYSRWRYRLVENHFFLIVYLACLSSSSHLAAVVTLKRYLIGNKVLAFLRLALIVLFALLLTVTICLSVPFGPPTILYLSIEANLETEKRMCQIWRKSYGPCEDIKLHRFWLVVFYIVAVVAVLYPYWIAIINTFESWNEELSGHFKRFWQNESRWLPMHWIRKAFTGLDNLGPGNFWKSLRRGLKKTFLFLALGSSGEAYCLQILFFSVSLFYVLLQRMSNKPPDHPELCDLSAGGTKWGFGQILPMILLAAPIISGIVSYFEIATELEKEKQGDRSEAKKVLTPEQLA</sequence>
<evidence type="ECO:0000256" key="1">
    <source>
        <dbReference type="SAM" id="Phobius"/>
    </source>
</evidence>
<dbReference type="PANTHER" id="PTHR37577">
    <property type="entry name" value="INTEGRAL MEMBRANE PROTEIN"/>
    <property type="match status" value="1"/>
</dbReference>
<evidence type="ECO:0000313" key="3">
    <source>
        <dbReference type="Proteomes" id="UP000034182"/>
    </source>
</evidence>
<keyword evidence="1" id="KW-0812">Transmembrane</keyword>
<accession>A0A0G2DRH0</accession>
<dbReference type="EMBL" id="LAQI01000342">
    <property type="protein sequence ID" value="KKY13284.1"/>
    <property type="molecule type" value="Genomic_DNA"/>
</dbReference>
<evidence type="ECO:0000313" key="2">
    <source>
        <dbReference type="EMBL" id="KKY13284.1"/>
    </source>
</evidence>
<feature type="transmembrane region" description="Helical" evidence="1">
    <location>
        <begin position="379"/>
        <end position="400"/>
    </location>
</feature>
<name>A0A0G2DRH0_9PEZI</name>
<dbReference type="AlphaFoldDB" id="A0A0G2DRH0"/>
<dbReference type="Proteomes" id="UP000034182">
    <property type="component" value="Unassembled WGS sequence"/>
</dbReference>
<comment type="caution">
    <text evidence="2">The sequence shown here is derived from an EMBL/GenBank/DDBJ whole genome shotgun (WGS) entry which is preliminary data.</text>
</comment>
<feature type="transmembrane region" description="Helical" evidence="1">
    <location>
        <begin position="152"/>
        <end position="173"/>
    </location>
</feature>
<feature type="transmembrane region" description="Helical" evidence="1">
    <location>
        <begin position="102"/>
        <end position="126"/>
    </location>
</feature>